<dbReference type="Gene3D" id="2.60.120.620">
    <property type="entry name" value="q2cbj1_9rhob like domain"/>
    <property type="match status" value="1"/>
</dbReference>
<sequence>MQPLRDYPSTPTMSAPTTGPLLPHGFLSVGLVLPDAVVRELLAEAKKRDYRGVFNQVAGEGDKFREQSRVNPNRMSPALLELAKALKVVIAMIHPGWVPGVFALMRSKPGGSEQEPHQDYQSSDLAQARTKDPNGVLGSMIFALEPDTKPRVYKGCFTAQIDSEALAVQSPVGICFLFRGDLIHSGMTFSSTNHRLHCYLTYEGVSWRPDVVQNVLPEHGECQYCGAKMLKGSRLRLHRFYCDQNPKGPENRLKRKSENKAGKFTCTICKKTFELQGWLRVHKIREHS</sequence>
<keyword evidence="1" id="KW-0862">Zinc</keyword>
<dbReference type="Proteomes" id="UP001165121">
    <property type="component" value="Unassembled WGS sequence"/>
</dbReference>
<dbReference type="InterPro" id="IPR013087">
    <property type="entry name" value="Znf_C2H2_type"/>
</dbReference>
<name>A0A9W7CTS4_9STRA</name>
<feature type="domain" description="C2H2-type" evidence="3">
    <location>
        <begin position="264"/>
        <end position="288"/>
    </location>
</feature>
<organism evidence="4 5">
    <name type="scientific">Phytophthora fragariaefolia</name>
    <dbReference type="NCBI Taxonomy" id="1490495"/>
    <lineage>
        <taxon>Eukaryota</taxon>
        <taxon>Sar</taxon>
        <taxon>Stramenopiles</taxon>
        <taxon>Oomycota</taxon>
        <taxon>Peronosporomycetes</taxon>
        <taxon>Peronosporales</taxon>
        <taxon>Peronosporaceae</taxon>
        <taxon>Phytophthora</taxon>
    </lineage>
</organism>
<keyword evidence="5" id="KW-1185">Reference proteome</keyword>
<comment type="caution">
    <text evidence="4">The sequence shown here is derived from an EMBL/GenBank/DDBJ whole genome shotgun (WGS) entry which is preliminary data.</text>
</comment>
<evidence type="ECO:0000256" key="1">
    <source>
        <dbReference type="PROSITE-ProRule" id="PRU00042"/>
    </source>
</evidence>
<evidence type="ECO:0000313" key="5">
    <source>
        <dbReference type="Proteomes" id="UP001165121"/>
    </source>
</evidence>
<dbReference type="AlphaFoldDB" id="A0A9W7CTS4"/>
<feature type="region of interest" description="Disordered" evidence="2">
    <location>
        <begin position="108"/>
        <end position="127"/>
    </location>
</feature>
<reference evidence="4" key="1">
    <citation type="submission" date="2023-04" db="EMBL/GenBank/DDBJ databases">
        <title>Phytophthora fragariaefolia NBRC 109709.</title>
        <authorList>
            <person name="Ichikawa N."/>
            <person name="Sato H."/>
            <person name="Tonouchi N."/>
        </authorList>
    </citation>
    <scope>NUCLEOTIDE SEQUENCE</scope>
    <source>
        <strain evidence="4">NBRC 109709</strain>
    </source>
</reference>
<evidence type="ECO:0000259" key="3">
    <source>
        <dbReference type="PROSITE" id="PS50157"/>
    </source>
</evidence>
<dbReference type="OrthoDB" id="88488at2759"/>
<dbReference type="PROSITE" id="PS00028">
    <property type="entry name" value="ZINC_FINGER_C2H2_1"/>
    <property type="match status" value="1"/>
</dbReference>
<accession>A0A9W7CTS4</accession>
<keyword evidence="1" id="KW-0479">Metal-binding</keyword>
<evidence type="ECO:0000256" key="2">
    <source>
        <dbReference type="SAM" id="MobiDB-lite"/>
    </source>
</evidence>
<evidence type="ECO:0000313" key="4">
    <source>
        <dbReference type="EMBL" id="GMF42846.1"/>
    </source>
</evidence>
<keyword evidence="1" id="KW-0863">Zinc-finger</keyword>
<protein>
    <submittedName>
        <fullName evidence="4">Unnamed protein product</fullName>
    </submittedName>
</protein>
<dbReference type="GO" id="GO:0008270">
    <property type="term" value="F:zinc ion binding"/>
    <property type="evidence" value="ECO:0007669"/>
    <property type="project" value="UniProtKB-KW"/>
</dbReference>
<gene>
    <name evidence="4" type="ORF">Pfra01_001420600</name>
</gene>
<proteinExistence type="predicted"/>
<dbReference type="SUPFAM" id="SSF51197">
    <property type="entry name" value="Clavaminate synthase-like"/>
    <property type="match status" value="1"/>
</dbReference>
<dbReference type="PROSITE" id="PS50157">
    <property type="entry name" value="ZINC_FINGER_C2H2_2"/>
    <property type="match status" value="1"/>
</dbReference>
<dbReference type="EMBL" id="BSXT01001479">
    <property type="protein sequence ID" value="GMF42846.1"/>
    <property type="molecule type" value="Genomic_DNA"/>
</dbReference>